<accession>A0ACC3Z7D4</accession>
<evidence type="ECO:0000313" key="2">
    <source>
        <dbReference type="Proteomes" id="UP000805649"/>
    </source>
</evidence>
<gene>
    <name evidence="1" type="ORF">CTRU02_206611</name>
</gene>
<comment type="caution">
    <text evidence="1">The sequence shown here is derived from an EMBL/GenBank/DDBJ whole genome shotgun (WGS) entry which is preliminary data.</text>
</comment>
<proteinExistence type="predicted"/>
<dbReference type="EMBL" id="VUJX02000003">
    <property type="protein sequence ID" value="KAL0940001.1"/>
    <property type="molecule type" value="Genomic_DNA"/>
</dbReference>
<name>A0ACC3Z7D4_COLTU</name>
<evidence type="ECO:0000313" key="1">
    <source>
        <dbReference type="EMBL" id="KAL0940001.1"/>
    </source>
</evidence>
<reference evidence="1 2" key="1">
    <citation type="journal article" date="2020" name="Phytopathology">
        <title>Genome Sequence Resources of Colletotrichum truncatum, C. plurivorum, C. musicola, and C. sojae: Four Species Pathogenic to Soybean (Glycine max).</title>
        <authorList>
            <person name="Rogerio F."/>
            <person name="Boufleur T.R."/>
            <person name="Ciampi-Guillardi M."/>
            <person name="Sukno S.A."/>
            <person name="Thon M.R."/>
            <person name="Massola Junior N.S."/>
            <person name="Baroncelli R."/>
        </authorList>
    </citation>
    <scope>NUCLEOTIDE SEQUENCE [LARGE SCALE GENOMIC DNA]</scope>
    <source>
        <strain evidence="1 2">CMES1059</strain>
    </source>
</reference>
<organism evidence="1 2">
    <name type="scientific">Colletotrichum truncatum</name>
    <name type="common">Anthracnose fungus</name>
    <name type="synonym">Colletotrichum capsici</name>
    <dbReference type="NCBI Taxonomy" id="5467"/>
    <lineage>
        <taxon>Eukaryota</taxon>
        <taxon>Fungi</taxon>
        <taxon>Dikarya</taxon>
        <taxon>Ascomycota</taxon>
        <taxon>Pezizomycotina</taxon>
        <taxon>Sordariomycetes</taxon>
        <taxon>Hypocreomycetidae</taxon>
        <taxon>Glomerellales</taxon>
        <taxon>Glomerellaceae</taxon>
        <taxon>Colletotrichum</taxon>
        <taxon>Colletotrichum truncatum species complex</taxon>
    </lineage>
</organism>
<protein>
    <submittedName>
        <fullName evidence="1">Uncharacterized protein</fullName>
    </submittedName>
</protein>
<sequence length="307" mass="32681">MFTATGILAFTGILATVAMSAPIVDGNVGIHLPGGPRKGPCGLECNGIQPTSGPVVAPIMNPYRGPEAPPDSATTGLVIPVLTTIIPEHTPGHAIIVFDTTDFMVTPTQDSSSTGSAIPVKTTITSESVWVRKPRNDTWWPTPGPRISWHPTPSFTAPDLTTITPTPQPYPTDDLVIPVLITLTNPSSWPQDPEVTPTPQPSPSEELVTPVLITLTNPSFWPKDPEVTPTPQPFPTEELVTPVLITLTNPSFWPQDSEVTPQPTLKPSFTTVVVRSESVLSSDIGGVTESGYNGIGLKPLETIVRRG</sequence>
<keyword evidence="2" id="KW-1185">Reference proteome</keyword>
<dbReference type="Proteomes" id="UP000805649">
    <property type="component" value="Unassembled WGS sequence"/>
</dbReference>